<comment type="caution">
    <text evidence="1">The sequence shown here is derived from an EMBL/GenBank/DDBJ whole genome shotgun (WGS) entry which is preliminary data.</text>
</comment>
<proteinExistence type="predicted"/>
<gene>
    <name evidence="1" type="ORF">ACFOY2_16590</name>
</gene>
<reference evidence="2" key="1">
    <citation type="journal article" date="2019" name="Int. J. Syst. Evol. Microbiol.">
        <title>The Global Catalogue of Microorganisms (GCM) 10K type strain sequencing project: providing services to taxonomists for standard genome sequencing and annotation.</title>
        <authorList>
            <consortium name="The Broad Institute Genomics Platform"/>
            <consortium name="The Broad Institute Genome Sequencing Center for Infectious Disease"/>
            <person name="Wu L."/>
            <person name="Ma J."/>
        </authorList>
    </citation>
    <scope>NUCLEOTIDE SEQUENCE [LARGE SCALE GENOMIC DNA]</scope>
    <source>
        <strain evidence="2">TBRC 1276</strain>
    </source>
</reference>
<evidence type="ECO:0008006" key="3">
    <source>
        <dbReference type="Google" id="ProtNLM"/>
    </source>
</evidence>
<accession>A0ABV8G4B9</accession>
<keyword evidence="2" id="KW-1185">Reference proteome</keyword>
<evidence type="ECO:0000313" key="1">
    <source>
        <dbReference type="EMBL" id="MFC4008851.1"/>
    </source>
</evidence>
<dbReference type="EMBL" id="JBHSBI010000007">
    <property type="protein sequence ID" value="MFC4008851.1"/>
    <property type="molecule type" value="Genomic_DNA"/>
</dbReference>
<dbReference type="Proteomes" id="UP001595851">
    <property type="component" value="Unassembled WGS sequence"/>
</dbReference>
<name>A0ABV8G4B9_9ACTN</name>
<evidence type="ECO:0000313" key="2">
    <source>
        <dbReference type="Proteomes" id="UP001595851"/>
    </source>
</evidence>
<protein>
    <recommendedName>
        <fullName evidence="3">SPOR domain-containing protein</fullName>
    </recommendedName>
</protein>
<dbReference type="RefSeq" id="WP_379528913.1">
    <property type="nucleotide sequence ID" value="NZ_JBHSBI010000007.1"/>
</dbReference>
<organism evidence="1 2">
    <name type="scientific">Nonomuraea purpurea</name>
    <dbReference type="NCBI Taxonomy" id="1849276"/>
    <lineage>
        <taxon>Bacteria</taxon>
        <taxon>Bacillati</taxon>
        <taxon>Actinomycetota</taxon>
        <taxon>Actinomycetes</taxon>
        <taxon>Streptosporangiales</taxon>
        <taxon>Streptosporangiaceae</taxon>
        <taxon>Nonomuraea</taxon>
    </lineage>
</organism>
<sequence>MGIRIVVGLSDDAAPSKVAEQLLEAGAEEILPVRAELPRVLVALFPDMLGPRAAAEEAARVTGVAYARPDTPESET</sequence>